<dbReference type="EMBL" id="CP130144">
    <property type="protein sequence ID" value="WNZ46167.1"/>
    <property type="molecule type" value="Genomic_DNA"/>
</dbReference>
<organism evidence="2">
    <name type="scientific">Leptolyngbya boryana CZ1</name>
    <dbReference type="NCBI Taxonomy" id="3060204"/>
    <lineage>
        <taxon>Bacteria</taxon>
        <taxon>Bacillati</taxon>
        <taxon>Cyanobacteriota</taxon>
        <taxon>Cyanophyceae</taxon>
        <taxon>Leptolyngbyales</taxon>
        <taxon>Leptolyngbyaceae</taxon>
        <taxon>Leptolyngbya group</taxon>
        <taxon>Leptolyngbya</taxon>
    </lineage>
</organism>
<reference evidence="2" key="2">
    <citation type="submission" date="2023-07" db="EMBL/GenBank/DDBJ databases">
        <authorList>
            <person name="Bai X.-H."/>
            <person name="Wang H.-H."/>
            <person name="Wang J."/>
            <person name="Ma M.-Y."/>
            <person name="Hu H.-H."/>
            <person name="Song Z.-L."/>
            <person name="Ma H.-G."/>
            <person name="Fan Y."/>
            <person name="Du C.-Y."/>
            <person name="Xu J.-C."/>
        </authorList>
    </citation>
    <scope>NUCLEOTIDE SEQUENCE</scope>
    <source>
        <strain evidence="2">CZ1</strain>
    </source>
</reference>
<dbReference type="Gene3D" id="3.90.1140.10">
    <property type="entry name" value="Cyclic phosphodiesterase"/>
    <property type="match status" value="1"/>
</dbReference>
<dbReference type="AlphaFoldDB" id="A0AA97ANY7"/>
<protein>
    <submittedName>
        <fullName evidence="2">DUF1868 domain-containing protein</fullName>
    </submittedName>
</protein>
<dbReference type="SUPFAM" id="SSF55144">
    <property type="entry name" value="LigT-like"/>
    <property type="match status" value="1"/>
</dbReference>
<accession>A0AA97ANY7</accession>
<evidence type="ECO:0000313" key="2">
    <source>
        <dbReference type="EMBL" id="WNZ46238.1"/>
    </source>
</evidence>
<reference evidence="2" key="1">
    <citation type="journal article" date="2023" name="Plants (Basel)">
        <title>Genomic Analysis of Leptolyngbya boryana CZ1 Reveals Efficient Carbon Fixation Modules.</title>
        <authorList>
            <person name="Bai X."/>
            <person name="Wang H."/>
            <person name="Cheng W."/>
            <person name="Wang J."/>
            <person name="Ma M."/>
            <person name="Hu H."/>
            <person name="Song Z."/>
            <person name="Ma H."/>
            <person name="Fan Y."/>
            <person name="Du C."/>
            <person name="Xu J."/>
        </authorList>
    </citation>
    <scope>NUCLEOTIDE SEQUENCE</scope>
    <source>
        <strain evidence="2">CZ1</strain>
    </source>
</reference>
<proteinExistence type="predicted"/>
<gene>
    <name evidence="2" type="ORF">Q2T42_00105</name>
    <name evidence="1" type="ORF">Q2T42_30730</name>
</gene>
<sequence length="261" mass="30393">MDENYQTFLNRVMRLTLPETYKSQVQHIQESPKFQLVPGQGWQPTAFPGYTVITPPGSEDGKNRGIYASLKQYQSQIVEKLGADMFVPIPAESFHLTIADLIWNEAYLHAKETPGFDDRLRDRVASSFRQSQLSSTGESIRFQVVGLMVMARAIAVCLATTDSAGYERILKCRRAIYQNPDLIEIGIEQQYYFTPHITLGYFGKLPENLDRDQLSQTFDELHQEWLDHYPENEFWIHQAEFRKFNNMTEYVRNPDWATYQF</sequence>
<dbReference type="EMBL" id="CP130144">
    <property type="protein sequence ID" value="WNZ46238.1"/>
    <property type="molecule type" value="Genomic_DNA"/>
</dbReference>
<dbReference type="RefSeq" id="WP_026148424.1">
    <property type="nucleotide sequence ID" value="NZ_CP130144.1"/>
</dbReference>
<evidence type="ECO:0000313" key="1">
    <source>
        <dbReference type="EMBL" id="WNZ46167.1"/>
    </source>
</evidence>
<name>A0AA97ANY7_LEPBY</name>
<dbReference type="InterPro" id="IPR009097">
    <property type="entry name" value="Cyclic_Pdiesterase"/>
</dbReference>